<evidence type="ECO:0000313" key="6">
    <source>
        <dbReference type="Proteomes" id="UP000014535"/>
    </source>
</evidence>
<evidence type="ECO:0000256" key="1">
    <source>
        <dbReference type="ARBA" id="ARBA00006354"/>
    </source>
</evidence>
<dbReference type="NCBIfam" id="NF007365">
    <property type="entry name" value="PRK09862.1"/>
    <property type="match status" value="1"/>
</dbReference>
<dbReference type="SUPFAM" id="SSF52540">
    <property type="entry name" value="P-loop containing nucleoside triphosphate hydrolases"/>
    <property type="match status" value="1"/>
</dbReference>
<name>A0A656IIC5_SALE2</name>
<dbReference type="NCBIfam" id="TIGR00368">
    <property type="entry name" value="YifB family Mg chelatase-like AAA ATPase"/>
    <property type="match status" value="1"/>
</dbReference>
<feature type="transmembrane region" description="Helical" evidence="3">
    <location>
        <begin position="21"/>
        <end position="39"/>
    </location>
</feature>
<dbReference type="FunFam" id="3.40.50.300:FF:001404">
    <property type="entry name" value="Magnesium chelatase family protein"/>
    <property type="match status" value="1"/>
</dbReference>
<keyword evidence="3" id="KW-1133">Transmembrane helix</keyword>
<comment type="caution">
    <text evidence="5">The sequence shown here is derived from an EMBL/GenBank/DDBJ whole genome shotgun (WGS) entry which is preliminary data.</text>
</comment>
<evidence type="ECO:0000256" key="3">
    <source>
        <dbReference type="SAM" id="Phobius"/>
    </source>
</evidence>
<proteinExistence type="inferred from homology"/>
<dbReference type="InterPro" id="IPR003593">
    <property type="entry name" value="AAA+_ATPase"/>
</dbReference>
<dbReference type="PANTHER" id="PTHR32039">
    <property type="entry name" value="MAGNESIUM-CHELATASE SUBUNIT CHLI"/>
    <property type="match status" value="1"/>
</dbReference>
<dbReference type="PROSITE" id="PS00676">
    <property type="entry name" value="SIGMA54_INTERACT_2"/>
    <property type="match status" value="1"/>
</dbReference>
<dbReference type="InterPro" id="IPR000523">
    <property type="entry name" value="Mg_chelatse_chII-like_cat_dom"/>
</dbReference>
<dbReference type="SMART" id="SM00382">
    <property type="entry name" value="AAA"/>
    <property type="match status" value="1"/>
</dbReference>
<protein>
    <recommendedName>
        <fullName evidence="2">Uncharacterized protein YifB</fullName>
    </recommendedName>
</protein>
<evidence type="ECO:0000313" key="5">
    <source>
        <dbReference type="EMBL" id="EPI74788.1"/>
    </source>
</evidence>
<evidence type="ECO:0000256" key="2">
    <source>
        <dbReference type="ARBA" id="ARBA00071090"/>
    </source>
</evidence>
<gene>
    <name evidence="5" type="ORF">A673_00960</name>
</gene>
<dbReference type="InterPro" id="IPR025158">
    <property type="entry name" value="Mg_chelat-rel_C"/>
</dbReference>
<dbReference type="Gene3D" id="3.30.230.10">
    <property type="match status" value="1"/>
</dbReference>
<dbReference type="InterPro" id="IPR027417">
    <property type="entry name" value="P-loop_NTPase"/>
</dbReference>
<dbReference type="PANTHER" id="PTHR32039:SF7">
    <property type="entry name" value="COMPETENCE PROTEIN COMM"/>
    <property type="match status" value="1"/>
</dbReference>
<reference evidence="5 6" key="1">
    <citation type="submission" date="2013-04" db="EMBL/GenBank/DDBJ databases">
        <authorList>
            <person name="McClelland M."/>
            <person name="Porwollik S."/>
            <person name="Desai P."/>
            <person name="Cheng P."/>
            <person name="Wollam A."/>
            <person name="Pepin K."/>
            <person name="Palsikar V.B."/>
            <person name="Fulton L."/>
            <person name="Fulton R."/>
            <person name="Delehaunty K."/>
            <person name="Fronick C."/>
            <person name="Godfrey J."/>
            <person name="Waligorski J."/>
            <person name="Appelbaum E."/>
            <person name="Tomlinson C."/>
            <person name="Warren W."/>
            <person name="Sodergren E."/>
            <person name="Weinstock G."/>
            <person name="Wilson R.K."/>
        </authorList>
    </citation>
    <scope>NUCLEOTIDE SEQUENCE [LARGE SCALE GENOMIC DNA]</scope>
    <source>
        <strain evidence="5 6">2009K0958</strain>
    </source>
</reference>
<keyword evidence="3" id="KW-0472">Membrane</keyword>
<dbReference type="InterPro" id="IPR014721">
    <property type="entry name" value="Ribsml_uS5_D2-typ_fold_subgr"/>
</dbReference>
<evidence type="ECO:0000259" key="4">
    <source>
        <dbReference type="SMART" id="SM00382"/>
    </source>
</evidence>
<keyword evidence="3" id="KW-0812">Transmembrane</keyword>
<dbReference type="Pfam" id="PF01078">
    <property type="entry name" value="Mg_chelatase"/>
    <property type="match status" value="1"/>
</dbReference>
<organism evidence="5 6">
    <name type="scientific">Salmonella enteritidis (strain 2009K0958)</name>
    <dbReference type="NCBI Taxonomy" id="1192586"/>
    <lineage>
        <taxon>Bacteria</taxon>
        <taxon>Pseudomonadati</taxon>
        <taxon>Pseudomonadota</taxon>
        <taxon>Gammaproteobacteria</taxon>
        <taxon>Enterobacterales</taxon>
        <taxon>Enterobacteriaceae</taxon>
        <taxon>Salmonella</taxon>
    </lineage>
</organism>
<dbReference type="Pfam" id="PF13541">
    <property type="entry name" value="ChlI"/>
    <property type="match status" value="1"/>
</dbReference>
<dbReference type="GO" id="GO:0005524">
    <property type="term" value="F:ATP binding"/>
    <property type="evidence" value="ECO:0007669"/>
    <property type="project" value="InterPro"/>
</dbReference>
<dbReference type="EMBL" id="ATFT01000017">
    <property type="protein sequence ID" value="EPI74788.1"/>
    <property type="molecule type" value="Genomic_DNA"/>
</dbReference>
<dbReference type="Pfam" id="PF13335">
    <property type="entry name" value="Mg_chelatase_C"/>
    <property type="match status" value="1"/>
</dbReference>
<dbReference type="InterPro" id="IPR004482">
    <property type="entry name" value="Mg_chelat-rel"/>
</dbReference>
<comment type="similarity">
    <text evidence="1">Belongs to the Mg-chelatase subunits D/I family. ComM subfamily.</text>
</comment>
<dbReference type="Gene3D" id="3.40.50.300">
    <property type="entry name" value="P-loop containing nucleotide triphosphate hydrolases"/>
    <property type="match status" value="1"/>
</dbReference>
<dbReference type="Proteomes" id="UP000014535">
    <property type="component" value="Unassembled WGS sequence"/>
</dbReference>
<sequence>MTPKFGNQPLKNKKSVIRFSLLFRIIHVTGGIMSLAIVHTRAALGVNAPPITIEVHISNGLPGLTMVGLPETTVKEARDRVRSAIINSGYEFPAKKITINLAPADLPKEGGRYDLPIAVALLAASEQLTASNLEAYELVGELALTGALRGVPGAISSATEAIRAGRNIIVATENAAEVGLISKEGCFIADHLQTVCAFLEGKHALERPLAQDMASSTATADLRDVIGQEQGKRGLEITAAGGHNLLLIGPPGTGKTMLASRLSGILPPLSNEEALESAAILSLVNADTVQKRWQQRPFRSPHHSASLTAMVGGGAIPAPGEISLAHNGILFLDELPEFERRTLDALREPIESGQIHLSRTRAKITYPARFQLIAAMNPSPTGHYQGNHNRCTPEQTLRYLNRLSGPFLDRFDLSLEIPLPPPGILSQHASKGESSATVKKRVIAAHERQYRRQKKLNARLEGREIQKYCVLHHDDARWLEDTLVHLGLSIRAWQRLLKVARTIADIELADQISRQHLQEAVSYRAIDRLLIHLQKLLA</sequence>
<dbReference type="InterPro" id="IPR020568">
    <property type="entry name" value="Ribosomal_Su5_D2-typ_SF"/>
</dbReference>
<dbReference type="AlphaFoldDB" id="A0A656IIC5"/>
<dbReference type="InterPro" id="IPR045006">
    <property type="entry name" value="CHLI-like"/>
</dbReference>
<accession>A0A656IIC5</accession>
<dbReference type="SUPFAM" id="SSF54211">
    <property type="entry name" value="Ribosomal protein S5 domain 2-like"/>
    <property type="match status" value="1"/>
</dbReference>
<dbReference type="InterPro" id="IPR025943">
    <property type="entry name" value="Sigma_54_int_dom_ATP-bd_2"/>
</dbReference>
<feature type="domain" description="AAA+ ATPase" evidence="4">
    <location>
        <begin position="241"/>
        <end position="421"/>
    </location>
</feature>